<comment type="similarity">
    <text evidence="1 5">Belongs to the peptidase S8 family.</text>
</comment>
<dbReference type="InterPro" id="IPR000209">
    <property type="entry name" value="Peptidase_S8/S53_dom"/>
</dbReference>
<evidence type="ECO:0000256" key="3">
    <source>
        <dbReference type="ARBA" id="ARBA00022801"/>
    </source>
</evidence>
<dbReference type="InterPro" id="IPR015500">
    <property type="entry name" value="Peptidase_S8_subtilisin-rel"/>
</dbReference>
<keyword evidence="4 5" id="KW-0720">Serine protease</keyword>
<evidence type="ECO:0000259" key="6">
    <source>
        <dbReference type="Pfam" id="PF00082"/>
    </source>
</evidence>
<feature type="domain" description="Peptidase S8/S53" evidence="6">
    <location>
        <begin position="671"/>
        <end position="927"/>
    </location>
</feature>
<feature type="active site" description="Charge relay system" evidence="5">
    <location>
        <position position="680"/>
    </location>
</feature>
<evidence type="ECO:0000256" key="2">
    <source>
        <dbReference type="ARBA" id="ARBA00022670"/>
    </source>
</evidence>
<sequence>MTGEQNQFTLETVNGQWRPGQQARFKTLMDQWDTDDRKARPVVHFHGGLVSHKDGSITAEHLAEPYKEAGGFPIFFSWGSDLSTVLINNVADFGRDPAFRRLLARLTQFVVFRLGGSFQLTDAGLNEQTLVPLEEVEAQLSASPPLAKYEQLVTEPGLVALGGPAIDEEEYAVLAALIAQDSELQRLHADSKVLKAPVMPTVFPGVWWAGLVTQAIKVAGATLKRLRSGRGHGLHATLVEEALRVFGVSDLCAATWTIMKKEAADAAQPDGPYEQLLTRLTDNAARPLLVGHSAGSEHVIELIELAARMKLNITFDVALIAPASTHDRVARLLNKHAERLGQVHLLGMADALEQRDTLLRAPGLPEPIRAALGWLYPHSLLYFVSGVCEAEADTPLVGLQRHHLPHPASHPLVQGYFAQGTGRTVWHGSGDWTHGSLDSDYAWLSAQVQVPTPVVLTPNGEQMDLAQPVGRAVADKKRYVAVNRDFALMNGLPAPDLKDLLAHASDRNVLMHGGRQAALLTLTDKEAIELRTRFSGVELEEDVPHFLSRSPLVPPFTVHNVLDAQLLQPVNITVTDPSKAGIAGVKVLAFSGSGAAFTTLTDAKGVATLQVPIGTTLDPVFVLPRSGFYAQRFSPLPPTFTVELTPLELPGPSQRDWSTEWIRGQAPLSDGRGVKVAVVDTGVCHTQLKVTQSRWFLNGKSEEDKIDVDGHGTHVAGVIAAMAQVLGHAPNAELYAARVFEQTPNGEAAGAFSYDIARAIRWAVQEDCDVINLSLGSSTYSKVIHEACLEAMQAGALVVVASGNDGSVHVNYPAKLPEVVAVGALGVQGKYPTDSLHARAEPQSVSAQGVYRAVFSNHGPEVRYLAPGVAVLSCMADPVNPAAPCGNGVAAMDGTSMAAPQISGLAAAIIPFLQQQRSQVRLQALVVKLDQMVSTLLKPYPGICN</sequence>
<dbReference type="InterPro" id="IPR036852">
    <property type="entry name" value="Peptidase_S8/S53_dom_sf"/>
</dbReference>
<dbReference type="GO" id="GO:0004252">
    <property type="term" value="F:serine-type endopeptidase activity"/>
    <property type="evidence" value="ECO:0007669"/>
    <property type="project" value="UniProtKB-UniRule"/>
</dbReference>
<gene>
    <name evidence="7" type="ORF">J2Y00_004589</name>
</gene>
<evidence type="ECO:0000313" key="7">
    <source>
        <dbReference type="EMBL" id="MDR6220958.1"/>
    </source>
</evidence>
<dbReference type="InterPro" id="IPR023828">
    <property type="entry name" value="Peptidase_S8_Ser-AS"/>
</dbReference>
<keyword evidence="3 5" id="KW-0378">Hydrolase</keyword>
<dbReference type="SUPFAM" id="SSF52743">
    <property type="entry name" value="Subtilisin-like"/>
    <property type="match status" value="1"/>
</dbReference>
<dbReference type="Proteomes" id="UP001185331">
    <property type="component" value="Unassembled WGS sequence"/>
</dbReference>
<dbReference type="EMBL" id="JAVDQK010000020">
    <property type="protein sequence ID" value="MDR6220958.1"/>
    <property type="molecule type" value="Genomic_DNA"/>
</dbReference>
<dbReference type="AlphaFoldDB" id="A0AAE3XHV4"/>
<comment type="caution">
    <text evidence="7">The sequence shown here is derived from an EMBL/GenBank/DDBJ whole genome shotgun (WGS) entry which is preliminary data.</text>
</comment>
<dbReference type="PROSITE" id="PS00138">
    <property type="entry name" value="SUBTILASE_SER"/>
    <property type="match status" value="1"/>
</dbReference>
<dbReference type="InterPro" id="IPR050131">
    <property type="entry name" value="Peptidase_S8_subtilisin-like"/>
</dbReference>
<dbReference type="PROSITE" id="PS00137">
    <property type="entry name" value="SUBTILASE_HIS"/>
    <property type="match status" value="1"/>
</dbReference>
<organism evidence="7 8">
    <name type="scientific">Deinococcus soli</name>
    <name type="common">ex Cha et al. 2016</name>
    <dbReference type="NCBI Taxonomy" id="1309411"/>
    <lineage>
        <taxon>Bacteria</taxon>
        <taxon>Thermotogati</taxon>
        <taxon>Deinococcota</taxon>
        <taxon>Deinococci</taxon>
        <taxon>Deinococcales</taxon>
        <taxon>Deinococcaceae</taxon>
        <taxon>Deinococcus</taxon>
    </lineage>
</organism>
<name>A0AAE3XHV4_9DEIO</name>
<reference evidence="7" key="1">
    <citation type="submission" date="2023-07" db="EMBL/GenBank/DDBJ databases">
        <title>Sorghum-associated microbial communities from plants grown in Nebraska, USA.</title>
        <authorList>
            <person name="Schachtman D."/>
        </authorList>
    </citation>
    <scope>NUCLEOTIDE SEQUENCE</scope>
    <source>
        <strain evidence="7">BE330</strain>
    </source>
</reference>
<evidence type="ECO:0000256" key="4">
    <source>
        <dbReference type="ARBA" id="ARBA00022825"/>
    </source>
</evidence>
<dbReference type="RefSeq" id="WP_309858370.1">
    <property type="nucleotide sequence ID" value="NZ_JAVDQJ010000019.1"/>
</dbReference>
<evidence type="ECO:0000256" key="5">
    <source>
        <dbReference type="PROSITE-ProRule" id="PRU01240"/>
    </source>
</evidence>
<dbReference type="Pfam" id="PF00082">
    <property type="entry name" value="Peptidase_S8"/>
    <property type="match status" value="1"/>
</dbReference>
<evidence type="ECO:0000313" key="8">
    <source>
        <dbReference type="Proteomes" id="UP001185331"/>
    </source>
</evidence>
<protein>
    <recommendedName>
        <fullName evidence="6">Peptidase S8/S53 domain-containing protein</fullName>
    </recommendedName>
</protein>
<feature type="active site" description="Charge relay system" evidence="5">
    <location>
        <position position="896"/>
    </location>
</feature>
<accession>A0AAE3XHV4</accession>
<keyword evidence="2 5" id="KW-0645">Protease</keyword>
<dbReference type="PANTHER" id="PTHR43806">
    <property type="entry name" value="PEPTIDASE S8"/>
    <property type="match status" value="1"/>
</dbReference>
<proteinExistence type="inferred from homology"/>
<dbReference type="PRINTS" id="PR00723">
    <property type="entry name" value="SUBTILISIN"/>
</dbReference>
<feature type="active site" description="Charge relay system" evidence="5">
    <location>
        <position position="711"/>
    </location>
</feature>
<dbReference type="InterPro" id="IPR022398">
    <property type="entry name" value="Peptidase_S8_His-AS"/>
</dbReference>
<dbReference type="PANTHER" id="PTHR43806:SF11">
    <property type="entry name" value="CEREVISIN-RELATED"/>
    <property type="match status" value="1"/>
</dbReference>
<evidence type="ECO:0000256" key="1">
    <source>
        <dbReference type="ARBA" id="ARBA00011073"/>
    </source>
</evidence>
<dbReference type="Gene3D" id="3.40.50.200">
    <property type="entry name" value="Peptidase S8/S53 domain"/>
    <property type="match status" value="1"/>
</dbReference>
<dbReference type="GO" id="GO:0006508">
    <property type="term" value="P:proteolysis"/>
    <property type="evidence" value="ECO:0007669"/>
    <property type="project" value="UniProtKB-KW"/>
</dbReference>
<dbReference type="PROSITE" id="PS51892">
    <property type="entry name" value="SUBTILASE"/>
    <property type="match status" value="1"/>
</dbReference>